<evidence type="ECO:0000313" key="3">
    <source>
        <dbReference type="Proteomes" id="UP000268233"/>
    </source>
</evidence>
<dbReference type="Proteomes" id="UP000268233">
    <property type="component" value="Unassembled WGS sequence"/>
</dbReference>
<organism evidence="2 3">
    <name type="scientific">Haloarcula quadrata</name>
    <dbReference type="NCBI Taxonomy" id="182779"/>
    <lineage>
        <taxon>Archaea</taxon>
        <taxon>Methanobacteriati</taxon>
        <taxon>Methanobacteriota</taxon>
        <taxon>Stenosarchaea group</taxon>
        <taxon>Halobacteria</taxon>
        <taxon>Halobacteriales</taxon>
        <taxon>Haloarculaceae</taxon>
        <taxon>Haloarcula</taxon>
    </lineage>
</organism>
<name>A0A495QQW5_9EURY</name>
<dbReference type="RefSeq" id="WP_121304599.1">
    <property type="nucleotide sequence ID" value="NZ_RBWW01000003.1"/>
</dbReference>
<gene>
    <name evidence="2" type="ORF">BDK61_4414</name>
</gene>
<evidence type="ECO:0000256" key="1">
    <source>
        <dbReference type="SAM" id="MobiDB-lite"/>
    </source>
</evidence>
<evidence type="ECO:0000313" key="2">
    <source>
        <dbReference type="EMBL" id="RKS75882.1"/>
    </source>
</evidence>
<feature type="compositionally biased region" description="Basic and acidic residues" evidence="1">
    <location>
        <begin position="207"/>
        <end position="251"/>
    </location>
</feature>
<reference evidence="2 3" key="1">
    <citation type="submission" date="2018-10" db="EMBL/GenBank/DDBJ databases">
        <title>Genomic Encyclopedia of Archaeal and Bacterial Type Strains, Phase II (KMG-II): from individual species to whole genera.</title>
        <authorList>
            <person name="Goeker M."/>
        </authorList>
    </citation>
    <scope>NUCLEOTIDE SEQUENCE [LARGE SCALE GENOMIC DNA]</scope>
    <source>
        <strain evidence="2 3">DSM 11927</strain>
    </source>
</reference>
<feature type="region of interest" description="Disordered" evidence="1">
    <location>
        <begin position="137"/>
        <end position="251"/>
    </location>
</feature>
<dbReference type="AlphaFoldDB" id="A0A495QQW5"/>
<keyword evidence="3" id="KW-1185">Reference proteome</keyword>
<feature type="compositionally biased region" description="Basic and acidic residues" evidence="1">
    <location>
        <begin position="154"/>
        <end position="195"/>
    </location>
</feature>
<evidence type="ECO:0008006" key="4">
    <source>
        <dbReference type="Google" id="ProtNLM"/>
    </source>
</evidence>
<proteinExistence type="predicted"/>
<accession>A0A495QQW5</accession>
<sequence length="251" mass="28414">MMLKTDYQEGGAGNLVDYIQRDREQDAGATVDLRNPAGRELSDSEVNRFVDKSREFGFQRHLIVSPDPTGQYSPEEVRDNTRELVNSGLAQQPTTDCVYGVHRDTEFPHAHIAATGERAELEMGREDIRQMREQAATAFEEPARTRDPTAAPRDAPEDIGRVVDEEAREQYHEAELSLNPEAEKALKRATEKGQQKDAGQPTAENASDERQTEPLSERAAERAEEQAATEREPEVDLEREQEPEREVGWWQ</sequence>
<protein>
    <recommendedName>
        <fullName evidence="4">Relaxase/mobilization nuclease-like protein</fullName>
    </recommendedName>
</protein>
<comment type="caution">
    <text evidence="2">The sequence shown here is derived from an EMBL/GenBank/DDBJ whole genome shotgun (WGS) entry which is preliminary data.</text>
</comment>
<dbReference type="EMBL" id="RBWW01000003">
    <property type="protein sequence ID" value="RKS75882.1"/>
    <property type="molecule type" value="Genomic_DNA"/>
</dbReference>